<dbReference type="InterPro" id="IPR035983">
    <property type="entry name" value="Hect_E3_ubiquitin_ligase"/>
</dbReference>
<evidence type="ECO:0000313" key="9">
    <source>
        <dbReference type="Proteomes" id="UP000649617"/>
    </source>
</evidence>
<dbReference type="InterPro" id="IPR000569">
    <property type="entry name" value="HECT_dom"/>
</dbReference>
<sequence length="510" mass="57795">ESPWKNDWERFAGFITFRGEAGYDSGGVGREWNSLVLKSLVLPDDWRPESLKCLLLGECVNSSTPQFLLEALPSGDVIPILGIHRELAIRGAKERDHDVLRKLMADGRDLAVDIKQEFDKEGYLRAGLSALSKVWGLARQEVSNVADEGLVNLWASRARWAVAQAKQDSGREGFLRYWMVSAYTAGLGILNPGKLPVQTLEQYGFLGEWLARAYVIGDKGFAPAGFPDIFYEGLLKGHMEQPSSAETFYQEEDTIAECEWLASLLGRRSPTELETYGWASCSEVKDPETKRYMDEGCYKPLYRDEGMWDVLFTEWGTLAPLDAKVGDAVPFDRAKEYTQLHCRRTWETRVLDPFNQMIAGFRRVIPSTKFWRKVTAFQELKRLVEGNPTINLRAFLEAARFENFSEMEKQLFFAVLADLQAQGVGLPPMQQPLNQLVRFFTGSYKDPVRGWHSADPEVRKIAQEKDQKCAPLAAHTCYSMLDVPENCLKDRKVLEEIILESIATEDFGMA</sequence>
<keyword evidence="9" id="KW-1185">Reference proteome</keyword>
<keyword evidence="5 6" id="KW-0833">Ubl conjugation pathway</keyword>
<evidence type="ECO:0000256" key="5">
    <source>
        <dbReference type="ARBA" id="ARBA00022786"/>
    </source>
</evidence>
<comment type="catalytic activity">
    <reaction evidence="1">
        <text>S-ubiquitinyl-[E2 ubiquitin-conjugating enzyme]-L-cysteine + [acceptor protein]-L-lysine = [E2 ubiquitin-conjugating enzyme]-L-cysteine + N(6)-ubiquitinyl-[acceptor protein]-L-lysine.</text>
        <dbReference type="EC" id="2.3.2.26"/>
    </reaction>
</comment>
<dbReference type="Gene3D" id="3.30.2410.10">
    <property type="entry name" value="Hect, E3 ligase catalytic domain"/>
    <property type="match status" value="1"/>
</dbReference>
<dbReference type="EMBL" id="CAJNIZ010045391">
    <property type="protein sequence ID" value="CAE7718700.1"/>
    <property type="molecule type" value="Genomic_DNA"/>
</dbReference>
<evidence type="ECO:0000256" key="4">
    <source>
        <dbReference type="ARBA" id="ARBA00022679"/>
    </source>
</evidence>
<evidence type="ECO:0000256" key="1">
    <source>
        <dbReference type="ARBA" id="ARBA00000885"/>
    </source>
</evidence>
<dbReference type="PROSITE" id="PS50237">
    <property type="entry name" value="HECT"/>
    <property type="match status" value="2"/>
</dbReference>
<dbReference type="Proteomes" id="UP000649617">
    <property type="component" value="Unassembled WGS sequence"/>
</dbReference>
<comment type="caution">
    <text evidence="8">The sequence shown here is derived from an EMBL/GenBank/DDBJ whole genome shotgun (WGS) entry which is preliminary data.</text>
</comment>
<keyword evidence="4" id="KW-0808">Transferase</keyword>
<organism evidence="8 9">
    <name type="scientific">Symbiodinium pilosum</name>
    <name type="common">Dinoflagellate</name>
    <dbReference type="NCBI Taxonomy" id="2952"/>
    <lineage>
        <taxon>Eukaryota</taxon>
        <taxon>Sar</taxon>
        <taxon>Alveolata</taxon>
        <taxon>Dinophyceae</taxon>
        <taxon>Suessiales</taxon>
        <taxon>Symbiodiniaceae</taxon>
        <taxon>Symbiodinium</taxon>
    </lineage>
</organism>
<dbReference type="SUPFAM" id="SSF56204">
    <property type="entry name" value="Hect, E3 ligase catalytic domain"/>
    <property type="match status" value="1"/>
</dbReference>
<dbReference type="PANTHER" id="PTHR11254">
    <property type="entry name" value="HECT DOMAIN UBIQUITIN-PROTEIN LIGASE"/>
    <property type="match status" value="1"/>
</dbReference>
<dbReference type="PANTHER" id="PTHR11254:SF440">
    <property type="entry name" value="E3 UBIQUITIN-PROTEIN LIGASE NEDD-4"/>
    <property type="match status" value="1"/>
</dbReference>
<dbReference type="AlphaFoldDB" id="A0A812X756"/>
<proteinExistence type="predicted"/>
<protein>
    <recommendedName>
        <fullName evidence="3">HECT-type E3 ubiquitin transferase</fullName>
        <ecNumber evidence="3">2.3.2.26</ecNumber>
    </recommendedName>
</protein>
<evidence type="ECO:0000259" key="7">
    <source>
        <dbReference type="PROSITE" id="PS50237"/>
    </source>
</evidence>
<evidence type="ECO:0000256" key="6">
    <source>
        <dbReference type="PROSITE-ProRule" id="PRU00104"/>
    </source>
</evidence>
<dbReference type="InterPro" id="IPR050409">
    <property type="entry name" value="E3_ubiq-protein_ligase"/>
</dbReference>
<feature type="domain" description="HECT" evidence="7">
    <location>
        <begin position="335"/>
        <end position="510"/>
    </location>
</feature>
<reference evidence="8" key="1">
    <citation type="submission" date="2021-02" db="EMBL/GenBank/DDBJ databases">
        <authorList>
            <person name="Dougan E. K."/>
            <person name="Rhodes N."/>
            <person name="Thang M."/>
            <person name="Chan C."/>
        </authorList>
    </citation>
    <scope>NUCLEOTIDE SEQUENCE</scope>
</reference>
<accession>A0A812X756</accession>
<evidence type="ECO:0000256" key="3">
    <source>
        <dbReference type="ARBA" id="ARBA00012485"/>
    </source>
</evidence>
<feature type="domain" description="HECT" evidence="7">
    <location>
        <begin position="15"/>
        <end position="44"/>
    </location>
</feature>
<dbReference type="Pfam" id="PF00632">
    <property type="entry name" value="HECT"/>
    <property type="match status" value="1"/>
</dbReference>
<dbReference type="GO" id="GO:0061630">
    <property type="term" value="F:ubiquitin protein ligase activity"/>
    <property type="evidence" value="ECO:0007669"/>
    <property type="project" value="UniProtKB-EC"/>
</dbReference>
<evidence type="ECO:0000256" key="2">
    <source>
        <dbReference type="ARBA" id="ARBA00004906"/>
    </source>
</evidence>
<gene>
    <name evidence="8" type="primary">Huwe1</name>
    <name evidence="8" type="ORF">SPIL2461_LOCUS20443</name>
</gene>
<comment type="caution">
    <text evidence="6">Lacks conserved residue(s) required for the propagation of feature annotation.</text>
</comment>
<feature type="non-terminal residue" evidence="8">
    <location>
        <position position="510"/>
    </location>
</feature>
<feature type="active site" description="Glycyl thioester intermediate" evidence="6">
    <location>
        <position position="477"/>
    </location>
</feature>
<name>A0A812X756_SYMPI</name>
<evidence type="ECO:0000313" key="8">
    <source>
        <dbReference type="EMBL" id="CAE7718700.1"/>
    </source>
</evidence>
<dbReference type="EC" id="2.3.2.26" evidence="3"/>
<comment type="pathway">
    <text evidence="2">Protein modification; protein ubiquitination.</text>
</comment>
<dbReference type="OrthoDB" id="10333141at2759"/>